<proteinExistence type="predicted"/>
<keyword evidence="4 5" id="KW-0472">Membrane</keyword>
<evidence type="ECO:0000256" key="4">
    <source>
        <dbReference type="ARBA" id="ARBA00023136"/>
    </source>
</evidence>
<dbReference type="PANTHER" id="PTHR48090">
    <property type="entry name" value="UNDECAPRENYL-PHOSPHATE 4-DEOXY-4-FORMAMIDO-L-ARABINOSE TRANSFERASE-RELATED"/>
    <property type="match status" value="1"/>
</dbReference>
<dbReference type="GO" id="GO:0000271">
    <property type="term" value="P:polysaccharide biosynthetic process"/>
    <property type="evidence" value="ECO:0007669"/>
    <property type="project" value="InterPro"/>
</dbReference>
<dbReference type="SUPFAM" id="SSF53448">
    <property type="entry name" value="Nucleotide-diphospho-sugar transferases"/>
    <property type="match status" value="1"/>
</dbReference>
<name>A0A9X9WX67_9PROT</name>
<dbReference type="CDD" id="cd04179">
    <property type="entry name" value="DPM_DPG-synthase_like"/>
    <property type="match status" value="1"/>
</dbReference>
<dbReference type="InterPro" id="IPR007267">
    <property type="entry name" value="GtrA_DPMS_TM"/>
</dbReference>
<dbReference type="PANTHER" id="PTHR48090:SF7">
    <property type="entry name" value="RFBJ PROTEIN"/>
    <property type="match status" value="1"/>
</dbReference>
<organism evidence="8 9">
    <name type="scientific">Neoroseomonas soli</name>
    <dbReference type="NCBI Taxonomy" id="1081025"/>
    <lineage>
        <taxon>Bacteria</taxon>
        <taxon>Pseudomonadati</taxon>
        <taxon>Pseudomonadota</taxon>
        <taxon>Alphaproteobacteria</taxon>
        <taxon>Acetobacterales</taxon>
        <taxon>Acetobacteraceae</taxon>
        <taxon>Neoroseomonas</taxon>
    </lineage>
</organism>
<dbReference type="InterPro" id="IPR001173">
    <property type="entry name" value="Glyco_trans_2-like"/>
</dbReference>
<reference evidence="8" key="2">
    <citation type="journal article" date="2021" name="Syst. Appl. Microbiol.">
        <title>Roseomonas hellenica sp. nov., isolated from roots of wild-growing Alkanna tinctoria.</title>
        <authorList>
            <person name="Rat A."/>
            <person name="Naranjo H.D."/>
            <person name="Lebbe L."/>
            <person name="Cnockaert M."/>
            <person name="Krigas N."/>
            <person name="Grigoriadou K."/>
            <person name="Maloupa E."/>
            <person name="Willems A."/>
        </authorList>
    </citation>
    <scope>NUCLEOTIDE SEQUENCE</scope>
    <source>
        <strain evidence="8">LMG 31231</strain>
    </source>
</reference>
<keyword evidence="3 5" id="KW-1133">Transmembrane helix</keyword>
<feature type="transmembrane region" description="Helical" evidence="5">
    <location>
        <begin position="281"/>
        <end position="303"/>
    </location>
</feature>
<evidence type="ECO:0000256" key="2">
    <source>
        <dbReference type="ARBA" id="ARBA00022692"/>
    </source>
</evidence>
<gene>
    <name evidence="8" type="ORF">GXW76_11240</name>
</gene>
<dbReference type="EMBL" id="JAAEDM010000025">
    <property type="protein sequence ID" value="MBR0671746.1"/>
    <property type="molecule type" value="Genomic_DNA"/>
</dbReference>
<feature type="transmembrane region" description="Helical" evidence="5">
    <location>
        <begin position="251"/>
        <end position="275"/>
    </location>
</feature>
<accession>A0A9X9WX67</accession>
<keyword evidence="9" id="KW-1185">Reference proteome</keyword>
<dbReference type="Pfam" id="PF00535">
    <property type="entry name" value="Glycos_transf_2"/>
    <property type="match status" value="1"/>
</dbReference>
<reference evidence="8" key="1">
    <citation type="submission" date="2020-01" db="EMBL/GenBank/DDBJ databases">
        <authorList>
            <person name="Rat A."/>
        </authorList>
    </citation>
    <scope>NUCLEOTIDE SEQUENCE</scope>
    <source>
        <strain evidence="8">LMG 31231</strain>
    </source>
</reference>
<evidence type="ECO:0000313" key="9">
    <source>
        <dbReference type="Proteomes" id="UP001138751"/>
    </source>
</evidence>
<feature type="domain" description="GtrA/DPMS transmembrane" evidence="7">
    <location>
        <begin position="254"/>
        <end position="367"/>
    </location>
</feature>
<feature type="domain" description="Glycosyltransferase 2-like" evidence="6">
    <location>
        <begin position="15"/>
        <end position="183"/>
    </location>
</feature>
<dbReference type="GO" id="GO:0016020">
    <property type="term" value="C:membrane"/>
    <property type="evidence" value="ECO:0007669"/>
    <property type="project" value="UniProtKB-SubCell"/>
</dbReference>
<comment type="subcellular location">
    <subcellularLocation>
        <location evidence="1">Membrane</location>
        <topology evidence="1">Multi-pass membrane protein</topology>
    </subcellularLocation>
</comment>
<dbReference type="InterPro" id="IPR029044">
    <property type="entry name" value="Nucleotide-diphossugar_trans"/>
</dbReference>
<dbReference type="Proteomes" id="UP001138751">
    <property type="component" value="Unassembled WGS sequence"/>
</dbReference>
<feature type="transmembrane region" description="Helical" evidence="5">
    <location>
        <begin position="344"/>
        <end position="361"/>
    </location>
</feature>
<evidence type="ECO:0000256" key="5">
    <source>
        <dbReference type="SAM" id="Phobius"/>
    </source>
</evidence>
<dbReference type="Gene3D" id="3.90.550.10">
    <property type="entry name" value="Spore Coat Polysaccharide Biosynthesis Protein SpsA, Chain A"/>
    <property type="match status" value="1"/>
</dbReference>
<evidence type="ECO:0000259" key="6">
    <source>
        <dbReference type="Pfam" id="PF00535"/>
    </source>
</evidence>
<dbReference type="AlphaFoldDB" id="A0A9X9WX67"/>
<dbReference type="InterPro" id="IPR050256">
    <property type="entry name" value="Glycosyltransferase_2"/>
</dbReference>
<evidence type="ECO:0000259" key="7">
    <source>
        <dbReference type="Pfam" id="PF04138"/>
    </source>
</evidence>
<comment type="caution">
    <text evidence="8">The sequence shown here is derived from an EMBL/GenBank/DDBJ whole genome shotgun (WGS) entry which is preliminary data.</text>
</comment>
<keyword evidence="2 5" id="KW-0812">Transmembrane</keyword>
<evidence type="ECO:0000256" key="3">
    <source>
        <dbReference type="ARBA" id="ARBA00022989"/>
    </source>
</evidence>
<feature type="transmembrane region" description="Helical" evidence="5">
    <location>
        <begin position="315"/>
        <end position="338"/>
    </location>
</feature>
<dbReference type="Pfam" id="PF04138">
    <property type="entry name" value="GtrA_DPMS_TM"/>
    <property type="match status" value="1"/>
</dbReference>
<evidence type="ECO:0000313" key="8">
    <source>
        <dbReference type="EMBL" id="MBR0671746.1"/>
    </source>
</evidence>
<sequence length="367" mass="41392">MTNLRSAYMSPATLSIIVPCFDEERTLQSCIERVLELKHEDDLSLEIIIVDDCSRDRSLAIARELEARHPEIRVLQHVRNQGKGAALRTGFREATGEFVAVQDADLEYNPLELRKLVEPLRDGRADVVIGSRFKGSGPHRVLYFWHYVGNAILTFLSNMFTDLNLTDMESCYKVFRREAIRDIQIEEDRFGFEPEIVAKVAHKKLRIYEMAISYDGRTYAEGKKINWRDGVRALYCIFRYNSYHLPLPIQFFAYLVIGFIAGLVNLAIFLGLLGFGVSLPVSTLSAFVIAAAVNYFLCIALLFRHKARWKTTGEIIAYILVVATAGVVDLGITSALVAIGTAAWLAKILASIIGVVLNYLGRRYLVF</sequence>
<protein>
    <submittedName>
        <fullName evidence="8">Glycosyltransferase</fullName>
    </submittedName>
</protein>
<evidence type="ECO:0000256" key="1">
    <source>
        <dbReference type="ARBA" id="ARBA00004141"/>
    </source>
</evidence>